<feature type="compositionally biased region" description="Acidic residues" evidence="6">
    <location>
        <begin position="932"/>
        <end position="946"/>
    </location>
</feature>
<proteinExistence type="predicted"/>
<feature type="domain" description="WDHD1/CFT4 second beta-propeller" evidence="7">
    <location>
        <begin position="302"/>
        <end position="604"/>
    </location>
</feature>
<sequence length="946" mass="104906">MAVLPSPRMDRALLFPPSSLIRMLTSGVNLSHVFTGGEDLIVRIWKIGDGEEQEPDNVTHADDAVSSVAAADDAWLSASKDGIVRSYRANKGEICGHIVEEGVPVRSIAIDPTGKRVAIGSDELIIKVVELEDTRNLVKLEGHKKGVRKVTWHPSEPLLTSCGSDGRIIVWDVSKDQPTAESTIENIIPVVTEETDDEFKYDCSAVWHPSGEYFVTASRSHATKSGSDELKGPDLFTAEVTTGVKENDDTAEPDADIEDEFGDDFAIDGIDARDDFVVEDEKEPSGSKYVREMVSITKAQPPFQPGSTPSTSTKRYLAYNMLGVIEATEQEDHQIINVEFFDRTARKGFHFNNYHKYHLGYLGERGAVLACPPEGDHPAHVQYRPYGSWNMPQGWTYNLNKGTRVLGVAAGGAAPLKSLKQNADSDLEGFGNVVVATSDGDLTFLSGTGRERRILALGGDFVTMVAGIEWVFVVHRNGSTTMDGSQALSYTIINFDDFGTRQRDALPIPKGHTLKWVGISEEGAPVIYDSAGRLHILTKYRVPHHGSWTRILDTNTLERREGKDESYWPVGVKGDTFMCLILKGRKQYPEFPRPLVQELPMRMPFRRSEAVAEEKLERGLLFVDMALDALDEELTTDEIVQKELAMDKEFIKLMGEACKSENVARAIELAKLLHAVKSLEAAMALANFYHMHGLKEKIQLLKRDREENDDRLHVARDKRRRWNKADAPTRKLANLENGTSNPFSNPLQDFGPPPTIARPGLSRATPVVETRYTPPTPSDIASEELPTESLQFDAAKRKRTEDDFADVDTDFSMPPPKQKANPFAPKAKNSRNPFAARKNESKTVQKSESFFSKVEVAQTQTEAPKKGSLKGKATDKKEGPRQATLFGMLGNSNGAQKTKATKKTSPVEPESQQSDITMEDATAIDTQRLSPEWDETQMDETEVEDS</sequence>
<dbReference type="Proteomes" id="UP001465976">
    <property type="component" value="Unassembled WGS sequence"/>
</dbReference>
<protein>
    <submittedName>
        <fullName evidence="9">DNA polymerase alpha accessory factor Mcl1</fullName>
    </submittedName>
</protein>
<evidence type="ECO:0000256" key="5">
    <source>
        <dbReference type="PROSITE-ProRule" id="PRU00221"/>
    </source>
</evidence>
<evidence type="ECO:0000313" key="10">
    <source>
        <dbReference type="Proteomes" id="UP001465976"/>
    </source>
</evidence>
<dbReference type="InterPro" id="IPR048591">
    <property type="entry name" value="WDHD1/CFT4_hel"/>
</dbReference>
<comment type="caution">
    <text evidence="9">The sequence shown here is derived from an EMBL/GenBank/DDBJ whole genome shotgun (WGS) entry which is preliminary data.</text>
</comment>
<keyword evidence="3" id="KW-0677">Repeat</keyword>
<dbReference type="InterPro" id="IPR015943">
    <property type="entry name" value="WD40/YVTN_repeat-like_dom_sf"/>
</dbReference>
<dbReference type="Pfam" id="PF00400">
    <property type="entry name" value="WD40"/>
    <property type="match status" value="1"/>
</dbReference>
<dbReference type="InterPro" id="IPR001680">
    <property type="entry name" value="WD40_rpt"/>
</dbReference>
<feature type="domain" description="WDHD1/CFT4 helical bundle" evidence="8">
    <location>
        <begin position="612"/>
        <end position="707"/>
    </location>
</feature>
<feature type="repeat" description="WD" evidence="5">
    <location>
        <begin position="140"/>
        <end position="181"/>
    </location>
</feature>
<dbReference type="InterPro" id="IPR019775">
    <property type="entry name" value="WD40_repeat_CS"/>
</dbReference>
<dbReference type="EMBL" id="JBAHYK010000012">
    <property type="protein sequence ID" value="KAL0581311.1"/>
    <property type="molecule type" value="Genomic_DNA"/>
</dbReference>
<evidence type="ECO:0000256" key="3">
    <source>
        <dbReference type="ARBA" id="ARBA00022737"/>
    </source>
</evidence>
<organism evidence="9 10">
    <name type="scientific">Marasmius crinis-equi</name>
    <dbReference type="NCBI Taxonomy" id="585013"/>
    <lineage>
        <taxon>Eukaryota</taxon>
        <taxon>Fungi</taxon>
        <taxon>Dikarya</taxon>
        <taxon>Basidiomycota</taxon>
        <taxon>Agaricomycotina</taxon>
        <taxon>Agaricomycetes</taxon>
        <taxon>Agaricomycetidae</taxon>
        <taxon>Agaricales</taxon>
        <taxon>Marasmiineae</taxon>
        <taxon>Marasmiaceae</taxon>
        <taxon>Marasmius</taxon>
    </lineage>
</organism>
<dbReference type="PROSITE" id="PS50082">
    <property type="entry name" value="WD_REPEATS_2"/>
    <property type="match status" value="1"/>
</dbReference>
<accession>A0ABR3G0I6</accession>
<feature type="region of interest" description="Disordered" evidence="6">
    <location>
        <begin position="733"/>
        <end position="752"/>
    </location>
</feature>
<dbReference type="PANTHER" id="PTHR19932:SF10">
    <property type="entry name" value="WD REPEAT AND HMG-BOX DNA-BINDING PROTEIN 1"/>
    <property type="match status" value="1"/>
</dbReference>
<comment type="subcellular location">
    <subcellularLocation>
        <location evidence="1">Nucleus</location>
    </subcellularLocation>
</comment>
<evidence type="ECO:0000256" key="1">
    <source>
        <dbReference type="ARBA" id="ARBA00004123"/>
    </source>
</evidence>
<dbReference type="PROSITE" id="PS00678">
    <property type="entry name" value="WD_REPEATS_1"/>
    <property type="match status" value="1"/>
</dbReference>
<feature type="region of interest" description="Disordered" evidence="6">
    <location>
        <begin position="773"/>
        <end position="946"/>
    </location>
</feature>
<dbReference type="PANTHER" id="PTHR19932">
    <property type="entry name" value="WD REPEAT AND HMG-BOX DNA BINDING PROTEIN"/>
    <property type="match status" value="1"/>
</dbReference>
<evidence type="ECO:0000256" key="2">
    <source>
        <dbReference type="ARBA" id="ARBA00022574"/>
    </source>
</evidence>
<dbReference type="Pfam" id="PF12341">
    <property type="entry name" value="Mcl1_mid"/>
    <property type="match status" value="1"/>
</dbReference>
<keyword evidence="10" id="KW-1185">Reference proteome</keyword>
<evidence type="ECO:0000259" key="8">
    <source>
        <dbReference type="Pfam" id="PF20946"/>
    </source>
</evidence>
<dbReference type="InterPro" id="IPR022100">
    <property type="entry name" value="WDHD1/CFT4_beta-prop_2nd"/>
</dbReference>
<keyword evidence="4" id="KW-0539">Nucleus</keyword>
<evidence type="ECO:0000313" key="9">
    <source>
        <dbReference type="EMBL" id="KAL0581311.1"/>
    </source>
</evidence>
<dbReference type="InterPro" id="IPR036322">
    <property type="entry name" value="WD40_repeat_dom_sf"/>
</dbReference>
<feature type="compositionally biased region" description="Polar residues" evidence="6">
    <location>
        <begin position="736"/>
        <end position="747"/>
    </location>
</feature>
<dbReference type="Gene3D" id="2.130.10.10">
    <property type="entry name" value="YVTN repeat-like/Quinoprotein amine dehydrogenase"/>
    <property type="match status" value="1"/>
</dbReference>
<dbReference type="SUPFAM" id="SSF50978">
    <property type="entry name" value="WD40 repeat-like"/>
    <property type="match status" value="1"/>
</dbReference>
<name>A0ABR3G0I6_9AGAR</name>
<dbReference type="SMART" id="SM00320">
    <property type="entry name" value="WD40"/>
    <property type="match status" value="4"/>
</dbReference>
<evidence type="ECO:0000256" key="4">
    <source>
        <dbReference type="ARBA" id="ARBA00023242"/>
    </source>
</evidence>
<dbReference type="Pfam" id="PF20946">
    <property type="entry name" value="Ctf4_C"/>
    <property type="match status" value="1"/>
</dbReference>
<gene>
    <name evidence="9" type="primary">mcl1</name>
    <name evidence="9" type="ORF">V5O48_000687</name>
</gene>
<evidence type="ECO:0000256" key="6">
    <source>
        <dbReference type="SAM" id="MobiDB-lite"/>
    </source>
</evidence>
<reference evidence="9 10" key="1">
    <citation type="submission" date="2024-02" db="EMBL/GenBank/DDBJ databases">
        <title>A draft genome for the cacao thread blight pathogen Marasmius crinis-equi.</title>
        <authorList>
            <person name="Cohen S.P."/>
            <person name="Baruah I.K."/>
            <person name="Amoako-Attah I."/>
            <person name="Bukari Y."/>
            <person name="Meinhardt L.W."/>
            <person name="Bailey B.A."/>
        </authorList>
    </citation>
    <scope>NUCLEOTIDE SEQUENCE [LARGE SCALE GENOMIC DNA]</scope>
    <source>
        <strain evidence="9 10">GH-76</strain>
    </source>
</reference>
<dbReference type="PROSITE" id="PS50294">
    <property type="entry name" value="WD_REPEATS_REGION"/>
    <property type="match status" value="1"/>
</dbReference>
<keyword evidence="2 5" id="KW-0853">WD repeat</keyword>
<evidence type="ECO:0000259" key="7">
    <source>
        <dbReference type="Pfam" id="PF12341"/>
    </source>
</evidence>